<proteinExistence type="evidence at transcript level"/>
<name>H2DJY5_MNELE</name>
<gene>
    <name evidence="8" type="primary">ML15452</name>
</gene>
<dbReference type="CDD" id="cd08368">
    <property type="entry name" value="LIM"/>
    <property type="match status" value="2"/>
</dbReference>
<dbReference type="InterPro" id="IPR001781">
    <property type="entry name" value="Znf_LIM"/>
</dbReference>
<dbReference type="PANTHER" id="PTHR24205:SF16">
    <property type="entry name" value="GH01042P-RELATED"/>
    <property type="match status" value="1"/>
</dbReference>
<evidence type="ECO:0000256" key="5">
    <source>
        <dbReference type="PROSITE-ProRule" id="PRU00125"/>
    </source>
</evidence>
<keyword evidence="3 5" id="KW-0862">Zinc</keyword>
<dbReference type="HOGENOM" id="CLU_714332_0_0_1"/>
<evidence type="ECO:0000256" key="1">
    <source>
        <dbReference type="ARBA" id="ARBA00022723"/>
    </source>
</evidence>
<dbReference type="PANTHER" id="PTHR24205">
    <property type="entry name" value="FOUR AND A HALF LIM DOMAINS PROTEIN"/>
    <property type="match status" value="1"/>
</dbReference>
<dbReference type="GO" id="GO:0046872">
    <property type="term" value="F:metal ion binding"/>
    <property type="evidence" value="ECO:0007669"/>
    <property type="project" value="UniProtKB-KW"/>
</dbReference>
<keyword evidence="4 5" id="KW-0440">LIM domain</keyword>
<dbReference type="Pfam" id="PF00412">
    <property type="entry name" value="LIM"/>
    <property type="match status" value="3"/>
</dbReference>
<dbReference type="EMBL" id="JN615207">
    <property type="protein sequence ID" value="AEY80356.1"/>
    <property type="molecule type" value="mRNA"/>
</dbReference>
<feature type="region of interest" description="Disordered" evidence="6">
    <location>
        <begin position="31"/>
        <end position="69"/>
    </location>
</feature>
<evidence type="ECO:0000256" key="2">
    <source>
        <dbReference type="ARBA" id="ARBA00022737"/>
    </source>
</evidence>
<feature type="compositionally biased region" description="Polar residues" evidence="6">
    <location>
        <begin position="31"/>
        <end position="44"/>
    </location>
</feature>
<organism evidence="8">
    <name type="scientific">Mnemiopsis leidyi</name>
    <name type="common">Sea walnut</name>
    <name type="synonym">Warty comb jellyfish</name>
    <dbReference type="NCBI Taxonomy" id="27923"/>
    <lineage>
        <taxon>Eukaryota</taxon>
        <taxon>Metazoa</taxon>
        <taxon>Ctenophora</taxon>
        <taxon>Tentaculata</taxon>
        <taxon>Lobata</taxon>
        <taxon>Bolinopsidae</taxon>
        <taxon>Mnemiopsis</taxon>
    </lineage>
</organism>
<dbReference type="GO" id="GO:0003712">
    <property type="term" value="F:transcription coregulator activity"/>
    <property type="evidence" value="ECO:0007669"/>
    <property type="project" value="TreeGrafter"/>
</dbReference>
<feature type="domain" description="LIM zinc-binding" evidence="7">
    <location>
        <begin position="149"/>
        <end position="207"/>
    </location>
</feature>
<evidence type="ECO:0000256" key="6">
    <source>
        <dbReference type="SAM" id="MobiDB-lite"/>
    </source>
</evidence>
<reference evidence="8" key="1">
    <citation type="submission" date="2011-08" db="EMBL/GenBank/DDBJ databases">
        <title>The Diversification of the LIM Superclass at the Base of the Metazoa Increased Subcellular Complexity and Promoted Multicellular Specialization.</title>
        <authorList>
            <person name="Koch B.J."/>
            <person name="Ryan J.F."/>
            <person name="Baxevanis A.D."/>
        </authorList>
    </citation>
    <scope>NUCLEOTIDE SEQUENCE</scope>
</reference>
<evidence type="ECO:0000313" key="8">
    <source>
        <dbReference type="EMBL" id="AEY80356.1"/>
    </source>
</evidence>
<dbReference type="SUPFAM" id="SSF57716">
    <property type="entry name" value="Glucocorticoid receptor-like (DNA-binding domain)"/>
    <property type="match status" value="2"/>
</dbReference>
<feature type="compositionally biased region" description="Low complexity" evidence="6">
    <location>
        <begin position="299"/>
        <end position="308"/>
    </location>
</feature>
<evidence type="ECO:0000256" key="4">
    <source>
        <dbReference type="ARBA" id="ARBA00023038"/>
    </source>
</evidence>
<feature type="region of interest" description="Disordered" evidence="6">
    <location>
        <begin position="1"/>
        <end position="20"/>
    </location>
</feature>
<dbReference type="PROSITE" id="PS00478">
    <property type="entry name" value="LIM_DOMAIN_1"/>
    <property type="match status" value="3"/>
</dbReference>
<dbReference type="PROSITE" id="PS50023">
    <property type="entry name" value="LIM_DOMAIN_2"/>
    <property type="match status" value="2"/>
</dbReference>
<dbReference type="AlphaFoldDB" id="H2DJY5"/>
<feature type="domain" description="LIM zinc-binding" evidence="7">
    <location>
        <begin position="82"/>
        <end position="144"/>
    </location>
</feature>
<evidence type="ECO:0000259" key="7">
    <source>
        <dbReference type="PROSITE" id="PS50023"/>
    </source>
</evidence>
<dbReference type="GO" id="GO:0005634">
    <property type="term" value="C:nucleus"/>
    <property type="evidence" value="ECO:0007669"/>
    <property type="project" value="TreeGrafter"/>
</dbReference>
<dbReference type="GO" id="GO:0030018">
    <property type="term" value="C:Z disc"/>
    <property type="evidence" value="ECO:0007669"/>
    <property type="project" value="TreeGrafter"/>
</dbReference>
<keyword evidence="1 5" id="KW-0479">Metal-binding</keyword>
<feature type="region of interest" description="Disordered" evidence="6">
    <location>
        <begin position="299"/>
        <end position="342"/>
    </location>
</feature>
<sequence length="387" mass="42386">MIHLDHQIQTEVPESLYQPAPLNHTENSLVALTPSESPPTSGVSKHTPVLENGHHETSSDSNNLPSDPDLELISRTLQEQQIPCSVCRGSITTADGIRVGGKFYHRECFVCGGCNRNFDPSDEIFIGKDNQILCSTCKLANPEEIKTVDLCVYCKKPLGSAAMVALNYKWHPECFVCTDCGVVLTGFFRDTGGVPYCEPCWLRHFAKICNTCGEPIGEQVMTIEERDYHVKCVKCQVCKKTFDNVLDILAIESDFWHVDCFKEAESESETESTCSTSSALLGIYNQSLGLSAGAQAAATRGNSESNSSSKKKSRKISTVSFTPAARPSPKPLQDEAVSSPEEVPVMPSVETNVTSHHVTRENSQICEPLVRPQSKCSVKRSTCCVIS</sequence>
<evidence type="ECO:0000256" key="3">
    <source>
        <dbReference type="ARBA" id="ARBA00022833"/>
    </source>
</evidence>
<dbReference type="Gene3D" id="2.10.110.10">
    <property type="entry name" value="Cysteine Rich Protein"/>
    <property type="match status" value="3"/>
</dbReference>
<protein>
    <submittedName>
        <fullName evidence="8">Unclassified LIM protein ML15452a</fullName>
    </submittedName>
</protein>
<keyword evidence="2" id="KW-0677">Repeat</keyword>
<accession>H2DJY5</accession>
<dbReference type="SMART" id="SM00132">
    <property type="entry name" value="LIM"/>
    <property type="match status" value="3"/>
</dbReference>